<reference evidence="2 3" key="1">
    <citation type="submission" date="2017-08" db="EMBL/GenBank/DDBJ databases">
        <title>Infants hospitalized years apart are colonized by the same room-sourced microbial strains.</title>
        <authorList>
            <person name="Brooks B."/>
            <person name="Olm M.R."/>
            <person name="Firek B.A."/>
            <person name="Baker R."/>
            <person name="Thomas B.C."/>
            <person name="Morowitz M.J."/>
            <person name="Banfield J.F."/>
        </authorList>
    </citation>
    <scope>NUCLEOTIDE SEQUENCE [LARGE SCALE GENOMIC DNA]</scope>
    <source>
        <strain evidence="2">S2_003_000_R2_4</strain>
    </source>
</reference>
<feature type="domain" description="PIN" evidence="1">
    <location>
        <begin position="5"/>
        <end position="122"/>
    </location>
</feature>
<evidence type="ECO:0000259" key="1">
    <source>
        <dbReference type="Pfam" id="PF01850"/>
    </source>
</evidence>
<dbReference type="InterPro" id="IPR041705">
    <property type="entry name" value="PIN_Sll0205"/>
</dbReference>
<evidence type="ECO:0000313" key="2">
    <source>
        <dbReference type="EMBL" id="PZR33101.1"/>
    </source>
</evidence>
<evidence type="ECO:0000313" key="3">
    <source>
        <dbReference type="Proteomes" id="UP000249393"/>
    </source>
</evidence>
<organism evidence="2 3">
    <name type="scientific">Caulobacter segnis</name>
    <dbReference type="NCBI Taxonomy" id="88688"/>
    <lineage>
        <taxon>Bacteria</taxon>
        <taxon>Pseudomonadati</taxon>
        <taxon>Pseudomonadota</taxon>
        <taxon>Alphaproteobacteria</taxon>
        <taxon>Caulobacterales</taxon>
        <taxon>Caulobacteraceae</taxon>
        <taxon>Caulobacter</taxon>
    </lineage>
</organism>
<sequence>MILLADTHLLLWTALKPNRLSPLARELIESGANQPAFSVASLWEISIKRAQGREDFQVDPRRLRRRLLENAWRELPIDGEQAVVAGELPPIHKDPFDRMLLAQAIVEGAQLLTVDGQLARYGAPVVRV</sequence>
<dbReference type="PANTHER" id="PTHR36173:SF2">
    <property type="entry name" value="RIBONUCLEASE VAPC16"/>
    <property type="match status" value="1"/>
</dbReference>
<comment type="caution">
    <text evidence="2">The sequence shown here is derived from an EMBL/GenBank/DDBJ whole genome shotgun (WGS) entry which is preliminary data.</text>
</comment>
<name>A0A2W5X827_9CAUL</name>
<accession>A0A2W5X827</accession>
<dbReference type="Pfam" id="PF01850">
    <property type="entry name" value="PIN"/>
    <property type="match status" value="1"/>
</dbReference>
<dbReference type="InterPro" id="IPR029060">
    <property type="entry name" value="PIN-like_dom_sf"/>
</dbReference>
<dbReference type="Proteomes" id="UP000249393">
    <property type="component" value="Unassembled WGS sequence"/>
</dbReference>
<dbReference type="InterPro" id="IPR002716">
    <property type="entry name" value="PIN_dom"/>
</dbReference>
<dbReference type="SUPFAM" id="SSF88723">
    <property type="entry name" value="PIN domain-like"/>
    <property type="match status" value="1"/>
</dbReference>
<dbReference type="EMBL" id="QFQZ01000047">
    <property type="protein sequence ID" value="PZR33101.1"/>
    <property type="molecule type" value="Genomic_DNA"/>
</dbReference>
<dbReference type="CDD" id="cd09872">
    <property type="entry name" value="PIN_Sll0205-like"/>
    <property type="match status" value="1"/>
</dbReference>
<dbReference type="AlphaFoldDB" id="A0A2W5X827"/>
<dbReference type="PANTHER" id="PTHR36173">
    <property type="entry name" value="RIBONUCLEASE VAPC16-RELATED"/>
    <property type="match status" value="1"/>
</dbReference>
<dbReference type="Gene3D" id="3.40.50.1010">
    <property type="entry name" value="5'-nuclease"/>
    <property type="match status" value="1"/>
</dbReference>
<protein>
    <submittedName>
        <fullName evidence="2">PIN domain nuclease</fullName>
    </submittedName>
</protein>
<dbReference type="InterPro" id="IPR052919">
    <property type="entry name" value="TA_system_RNase"/>
</dbReference>
<proteinExistence type="predicted"/>
<dbReference type="RefSeq" id="WP_304279336.1">
    <property type="nucleotide sequence ID" value="NZ_QFQZ01000047.1"/>
</dbReference>
<gene>
    <name evidence="2" type="ORF">DI526_14475</name>
</gene>